<feature type="region of interest" description="Disordered" evidence="1">
    <location>
        <begin position="47"/>
        <end position="74"/>
    </location>
</feature>
<sequence>MRVDRGGVRFERTRATYTHRAREDARTVVHRRGCGRTPAQPLAVMEIGGGGGGGGAAGLGIGGDETGRERERERDRWCEINF</sequence>
<protein>
    <submittedName>
        <fullName evidence="2">Uncharacterized protein</fullName>
    </submittedName>
</protein>
<reference evidence="2" key="1">
    <citation type="journal article" date="2002" name="Nature">
        <title>The genome sequence and structure of rice chromosome 1.</title>
        <authorList>
            <person name="Sasaki T."/>
            <person name="Matsumoto T."/>
            <person name="Yamamoto K."/>
            <person name="Sakata K."/>
            <person name="Baba T."/>
            <person name="Katayose Y."/>
            <person name="Wu J."/>
            <person name="Niimura Y."/>
            <person name="Cheng Z."/>
            <person name="Nagamura Y."/>
            <person name="Antonio B.A."/>
            <person name="Kanamori H."/>
            <person name="Hosokawa S."/>
            <person name="Masukawa M."/>
            <person name="Arikawa K."/>
            <person name="Chiden Y."/>
            <person name="Hayashi M."/>
            <person name="Okamoto M."/>
            <person name="Ando T."/>
            <person name="Aoki H."/>
            <person name="Arita K."/>
            <person name="Hamada M."/>
            <person name="Harada C."/>
            <person name="Hijishita S."/>
            <person name="Honda M."/>
            <person name="Ichikawa Y."/>
            <person name="Idonuma A."/>
            <person name="Iijima M."/>
            <person name="Ikeda M."/>
            <person name="Ikeno M."/>
            <person name="Itoh S."/>
            <person name="Itoh T."/>
            <person name="Itoh Y."/>
            <person name="Itoh Y."/>
            <person name="Iwabuchi A."/>
            <person name="Kamiya K."/>
            <person name="Karasawa W."/>
            <person name="Katagiri S."/>
            <person name="Kikuta A."/>
            <person name="Kobayashi N."/>
            <person name="Kono I."/>
            <person name="Machita K."/>
            <person name="Maehara T."/>
            <person name="Mizuno H."/>
            <person name="Mizubayashi T."/>
            <person name="Mukai Y."/>
            <person name="Nagasaki H."/>
            <person name="Nakashima M."/>
            <person name="Nakama Y."/>
            <person name="Nakamichi Y."/>
            <person name="Nakamura M."/>
            <person name="Namiki N."/>
            <person name="Negishi M."/>
            <person name="Ohta I."/>
            <person name="Ono N."/>
            <person name="Saji S."/>
            <person name="Sakai K."/>
            <person name="Shibata M."/>
            <person name="Shimokawa T."/>
            <person name="Shomura A."/>
            <person name="Song J."/>
            <person name="Takazaki Y."/>
            <person name="Terasawa K."/>
            <person name="Tsuji K."/>
            <person name="Waki K."/>
            <person name="Yamagata H."/>
            <person name="Yamane H."/>
            <person name="Yoshiki S."/>
            <person name="Yoshihara R."/>
            <person name="Yukawa K."/>
            <person name="Zhong H."/>
            <person name="Iwama H."/>
            <person name="Endo T."/>
            <person name="Ito H."/>
            <person name="Hahn J.H."/>
            <person name="Kim H.I."/>
            <person name="Eun M.Y."/>
            <person name="Yano M."/>
            <person name="Jiang J."/>
            <person name="Gojobori T."/>
        </authorList>
    </citation>
    <scope>NUCLEOTIDE SEQUENCE [LARGE SCALE GENOMIC DNA]</scope>
</reference>
<evidence type="ECO:0000313" key="2">
    <source>
        <dbReference type="EMBL" id="BAD44905.1"/>
    </source>
</evidence>
<dbReference type="AlphaFoldDB" id="Q657W0"/>
<accession>Q657W0</accession>
<name>Q657W0_ORYSJ</name>
<evidence type="ECO:0000256" key="1">
    <source>
        <dbReference type="SAM" id="MobiDB-lite"/>
    </source>
</evidence>
<feature type="compositionally biased region" description="Gly residues" evidence="1">
    <location>
        <begin position="47"/>
        <end position="64"/>
    </location>
</feature>
<gene>
    <name evidence="2" type="primary">P0475H04.17</name>
</gene>
<organism evidence="2">
    <name type="scientific">Oryza sativa subsp. japonica</name>
    <name type="common">Rice</name>
    <dbReference type="NCBI Taxonomy" id="39947"/>
    <lineage>
        <taxon>Eukaryota</taxon>
        <taxon>Viridiplantae</taxon>
        <taxon>Streptophyta</taxon>
        <taxon>Embryophyta</taxon>
        <taxon>Tracheophyta</taxon>
        <taxon>Spermatophyta</taxon>
        <taxon>Magnoliopsida</taxon>
        <taxon>Liliopsida</taxon>
        <taxon>Poales</taxon>
        <taxon>Poaceae</taxon>
        <taxon>BOP clade</taxon>
        <taxon>Oryzoideae</taxon>
        <taxon>Oryzeae</taxon>
        <taxon>Oryzinae</taxon>
        <taxon>Oryza</taxon>
        <taxon>Oryza sativa</taxon>
    </lineage>
</organism>
<proteinExistence type="predicted"/>
<dbReference type="EMBL" id="AP002871">
    <property type="protein sequence ID" value="BAD44905.1"/>
    <property type="molecule type" value="Genomic_DNA"/>
</dbReference>
<feature type="compositionally biased region" description="Basic and acidic residues" evidence="1">
    <location>
        <begin position="65"/>
        <end position="74"/>
    </location>
</feature>
<dbReference type="Proteomes" id="UP000817658">
    <property type="component" value="Chromosome 1"/>
</dbReference>